<evidence type="ECO:0000256" key="1">
    <source>
        <dbReference type="ARBA" id="ARBA00022679"/>
    </source>
</evidence>
<comment type="caution">
    <text evidence="3">The sequence shown here is derived from an EMBL/GenBank/DDBJ whole genome shotgun (WGS) entry which is preliminary data.</text>
</comment>
<dbReference type="Pfam" id="PF24553">
    <property type="entry name" value="Rv0428c_C"/>
    <property type="match status" value="1"/>
</dbReference>
<dbReference type="PANTHER" id="PTHR13947">
    <property type="entry name" value="GNAT FAMILY N-ACETYLTRANSFERASE"/>
    <property type="match status" value="1"/>
</dbReference>
<accession>A0ABT7S9W0</accession>
<feature type="domain" description="N-acetyltransferase" evidence="2">
    <location>
        <begin position="265"/>
        <end position="410"/>
    </location>
</feature>
<dbReference type="InterPro" id="IPR016181">
    <property type="entry name" value="Acyl_CoA_acyltransferase"/>
</dbReference>
<dbReference type="InterPro" id="IPR000182">
    <property type="entry name" value="GNAT_dom"/>
</dbReference>
<organism evidence="3 4">
    <name type="scientific">Cellulomonas edaphi</name>
    <dbReference type="NCBI Taxonomy" id="3053468"/>
    <lineage>
        <taxon>Bacteria</taxon>
        <taxon>Bacillati</taxon>
        <taxon>Actinomycetota</taxon>
        <taxon>Actinomycetes</taxon>
        <taxon>Micrococcales</taxon>
        <taxon>Cellulomonadaceae</taxon>
        <taxon>Cellulomonas</taxon>
    </lineage>
</organism>
<dbReference type="CDD" id="cd04301">
    <property type="entry name" value="NAT_SF"/>
    <property type="match status" value="2"/>
</dbReference>
<sequence length="410" mass="43664">MSAAAPVVSVATGSQVADAGALTAEAYLADRLVAPDEDYALELRDAQRRAVEATLLVATVEGTDGASVVVGTVTLAPYGTSYAEVAEPGELELRMLAVAPEARRRGIAEDLVRAAMRHCVVVGARRLVLSTLDAMQTAQRVYARLGFVAQPHRDWGHVEIHLRVHTWTPPEPPGVLVEQATWPPARVHVTEAGWRVGVSAGVTRRANSAIPLGSGSRGVGAALDEVEAVYAAAGLPSIVRVGRADRDVEAELEARGYEVASETDVLVRDLAQAPAAERPHLHVVSAAAPDDAWLSTWLGAKKADADRALARQVLLGAPADYLAAAVDGHAAGVIRVAYSEDWAALSCLVVRPDARRHGLGRELTLRALEVARSRGARRAFLQVESHNVIAARLYAALGFQPADAYRYRQR</sequence>
<dbReference type="Pfam" id="PF00583">
    <property type="entry name" value="Acetyltransf_1"/>
    <property type="match status" value="1"/>
</dbReference>
<dbReference type="RefSeq" id="WP_289447886.1">
    <property type="nucleotide sequence ID" value="NZ_JAUCGR010000004.1"/>
</dbReference>
<gene>
    <name evidence="3" type="ORF">QRT05_13700</name>
</gene>
<evidence type="ECO:0000313" key="3">
    <source>
        <dbReference type="EMBL" id="MDM7832390.1"/>
    </source>
</evidence>
<dbReference type="PANTHER" id="PTHR13947:SF37">
    <property type="entry name" value="LD18367P"/>
    <property type="match status" value="1"/>
</dbReference>
<dbReference type="EMBL" id="JAUCGR010000004">
    <property type="protein sequence ID" value="MDM7832390.1"/>
    <property type="molecule type" value="Genomic_DNA"/>
</dbReference>
<reference evidence="3 4" key="1">
    <citation type="submission" date="2023-06" db="EMBL/GenBank/DDBJ databases">
        <title>Cellulomonas sp. MW9 Whole genome sequence.</title>
        <authorList>
            <person name="Park S."/>
        </authorList>
    </citation>
    <scope>NUCLEOTIDE SEQUENCE [LARGE SCALE GENOMIC DNA]</scope>
    <source>
        <strain evidence="3 4">MW9</strain>
    </source>
</reference>
<dbReference type="Proteomes" id="UP001321453">
    <property type="component" value="Unassembled WGS sequence"/>
</dbReference>
<dbReference type="Gene3D" id="3.40.630.30">
    <property type="match status" value="2"/>
</dbReference>
<proteinExistence type="predicted"/>
<evidence type="ECO:0000259" key="2">
    <source>
        <dbReference type="PROSITE" id="PS51186"/>
    </source>
</evidence>
<keyword evidence="4" id="KW-1185">Reference proteome</keyword>
<dbReference type="SUPFAM" id="SSF55729">
    <property type="entry name" value="Acyl-CoA N-acyltransferases (Nat)"/>
    <property type="match status" value="2"/>
</dbReference>
<feature type="domain" description="N-acetyltransferase" evidence="2">
    <location>
        <begin position="6"/>
        <end position="169"/>
    </location>
</feature>
<keyword evidence="1" id="KW-0808">Transferase</keyword>
<protein>
    <submittedName>
        <fullName evidence="3">GNAT family N-acetyltransferase</fullName>
    </submittedName>
</protein>
<dbReference type="InterPro" id="IPR056935">
    <property type="entry name" value="Rv0428c-like_C"/>
</dbReference>
<evidence type="ECO:0000313" key="4">
    <source>
        <dbReference type="Proteomes" id="UP001321453"/>
    </source>
</evidence>
<name>A0ABT7S9W0_9CELL</name>
<dbReference type="InterPro" id="IPR050769">
    <property type="entry name" value="NAT_camello-type"/>
</dbReference>
<dbReference type="PROSITE" id="PS51186">
    <property type="entry name" value="GNAT"/>
    <property type="match status" value="2"/>
</dbReference>